<evidence type="ECO:0000313" key="1">
    <source>
        <dbReference type="EMBL" id="RAJ83449.1"/>
    </source>
</evidence>
<dbReference type="EMBL" id="QLMA01000003">
    <property type="protein sequence ID" value="RAJ83449.1"/>
    <property type="molecule type" value="Genomic_DNA"/>
</dbReference>
<dbReference type="OrthoDB" id="1361727at2"/>
<organism evidence="1 2">
    <name type="scientific">Chitinophaga dinghuensis</name>
    <dbReference type="NCBI Taxonomy" id="1539050"/>
    <lineage>
        <taxon>Bacteria</taxon>
        <taxon>Pseudomonadati</taxon>
        <taxon>Bacteroidota</taxon>
        <taxon>Chitinophagia</taxon>
        <taxon>Chitinophagales</taxon>
        <taxon>Chitinophagaceae</taxon>
        <taxon>Chitinophaga</taxon>
    </lineage>
</organism>
<gene>
    <name evidence="1" type="ORF">CLV59_103417</name>
</gene>
<protein>
    <submittedName>
        <fullName evidence="1">Uncharacterized protein</fullName>
    </submittedName>
</protein>
<reference evidence="1 2" key="1">
    <citation type="submission" date="2018-06" db="EMBL/GenBank/DDBJ databases">
        <title>Genomic Encyclopedia of Archaeal and Bacterial Type Strains, Phase II (KMG-II): from individual species to whole genera.</title>
        <authorList>
            <person name="Goeker M."/>
        </authorList>
    </citation>
    <scope>NUCLEOTIDE SEQUENCE [LARGE SCALE GENOMIC DNA]</scope>
    <source>
        <strain evidence="1 2">DSM 29821</strain>
    </source>
</reference>
<sequence>MGKYKLSLALFIMFLFGICCWSCVSDQFSKANIRLQNHVKFSGKIIYLNVSSNHAYGIIGISVLTTNKNELVDSAQNFLFPYRLSQEYAEFYGYVPVETKIGFNIELDSDKGIMRIYDGNKLIRETAVAVSFERMNIDFVRKNSKFKFSAPA</sequence>
<dbReference type="RefSeq" id="WP_111592095.1">
    <property type="nucleotide sequence ID" value="NZ_QLMA01000003.1"/>
</dbReference>
<comment type="caution">
    <text evidence="1">The sequence shown here is derived from an EMBL/GenBank/DDBJ whole genome shotgun (WGS) entry which is preliminary data.</text>
</comment>
<dbReference type="Proteomes" id="UP000249819">
    <property type="component" value="Unassembled WGS sequence"/>
</dbReference>
<keyword evidence="2" id="KW-1185">Reference proteome</keyword>
<proteinExistence type="predicted"/>
<evidence type="ECO:0000313" key="2">
    <source>
        <dbReference type="Proteomes" id="UP000249819"/>
    </source>
</evidence>
<accession>A0A327W2H6</accession>
<dbReference type="AlphaFoldDB" id="A0A327W2H6"/>
<name>A0A327W2H6_9BACT</name>